<feature type="transmembrane region" description="Helical" evidence="6">
    <location>
        <begin position="38"/>
        <end position="57"/>
    </location>
</feature>
<keyword evidence="5 6" id="KW-0472">Membrane</keyword>
<reference evidence="7 8" key="1">
    <citation type="submission" date="2019-03" db="EMBL/GenBank/DDBJ databases">
        <authorList>
            <person name="Kim M.K.M."/>
        </authorList>
    </citation>
    <scope>NUCLEOTIDE SEQUENCE [LARGE SCALE GENOMIC DNA]</scope>
    <source>
        <strain evidence="7 8">18JY21-1</strain>
    </source>
</reference>
<dbReference type="AlphaFoldDB" id="A0A4R4E8C5"/>
<keyword evidence="3" id="KW-0133">Cell shape</keyword>
<dbReference type="GO" id="GO:0005886">
    <property type="term" value="C:plasma membrane"/>
    <property type="evidence" value="ECO:0007669"/>
    <property type="project" value="TreeGrafter"/>
</dbReference>
<feature type="transmembrane region" description="Helical" evidence="6">
    <location>
        <begin position="66"/>
        <end position="83"/>
    </location>
</feature>
<dbReference type="EMBL" id="SKFG01000028">
    <property type="protein sequence ID" value="TCZ74038.1"/>
    <property type="molecule type" value="Genomic_DNA"/>
</dbReference>
<evidence type="ECO:0000313" key="7">
    <source>
        <dbReference type="EMBL" id="TCZ74038.1"/>
    </source>
</evidence>
<dbReference type="GO" id="GO:0015648">
    <property type="term" value="F:lipid-linked peptidoglycan transporter activity"/>
    <property type="evidence" value="ECO:0007669"/>
    <property type="project" value="TreeGrafter"/>
</dbReference>
<keyword evidence="8" id="KW-1185">Reference proteome</keyword>
<feature type="transmembrane region" description="Helical" evidence="6">
    <location>
        <begin position="311"/>
        <end position="338"/>
    </location>
</feature>
<proteinExistence type="predicted"/>
<dbReference type="Pfam" id="PF01098">
    <property type="entry name" value="FTSW_RODA_SPOVE"/>
    <property type="match status" value="1"/>
</dbReference>
<evidence type="ECO:0000256" key="2">
    <source>
        <dbReference type="ARBA" id="ARBA00022692"/>
    </source>
</evidence>
<feature type="transmembrane region" description="Helical" evidence="6">
    <location>
        <begin position="103"/>
        <end position="119"/>
    </location>
</feature>
<dbReference type="Proteomes" id="UP000295418">
    <property type="component" value="Unassembled WGS sequence"/>
</dbReference>
<feature type="transmembrane region" description="Helical" evidence="6">
    <location>
        <begin position="344"/>
        <end position="365"/>
    </location>
</feature>
<feature type="transmembrane region" description="Helical" evidence="6">
    <location>
        <begin position="278"/>
        <end position="299"/>
    </location>
</feature>
<dbReference type="OrthoDB" id="9812661at2"/>
<dbReference type="GO" id="GO:0032153">
    <property type="term" value="C:cell division site"/>
    <property type="evidence" value="ECO:0007669"/>
    <property type="project" value="TreeGrafter"/>
</dbReference>
<dbReference type="InterPro" id="IPR001182">
    <property type="entry name" value="FtsW/RodA"/>
</dbReference>
<sequence>MDYIIIGILVILSVLSILLIHSATIDDTYIKPISIKKLITVNTVCIFAFILASLFNYKTLLKFSPYIYLIGIVLLIGIFFFGSEKNGARGWYEIPGGLDLQPAEIMKIILVIILTYILYRKNQEPLLLIRDVVPVVFVVFIPFMLVLVQPDLGNAIIYLVILIGMLWIGNLKYSHAIIGIAILVGGYFLFDYLYSHNHEVIGTFLKEKGFGHWADRLDTYFAPEFASKDQTYHVDNARLAIGSGELLGRGYMKGDMIHSGKIPYSYSDSIFVVIGEEFGFVGAAGILILYFILIYRLILIAINSKSTSGPLIIVGIVSMYIYQIFQNIGMMVGIIPLTGITLPFISYGGTSLLINMVAIGLAMSVHLHQEEDSVL</sequence>
<accession>A0A4R4E8C5</accession>
<evidence type="ECO:0000256" key="6">
    <source>
        <dbReference type="SAM" id="Phobius"/>
    </source>
</evidence>
<comment type="caution">
    <text evidence="7">The sequence shown here is derived from an EMBL/GenBank/DDBJ whole genome shotgun (WGS) entry which is preliminary data.</text>
</comment>
<dbReference type="InterPro" id="IPR018365">
    <property type="entry name" value="Cell_cycle_FtsW-rel_CS"/>
</dbReference>
<feature type="transmembrane region" description="Helical" evidence="6">
    <location>
        <begin position="126"/>
        <end position="146"/>
    </location>
</feature>
<dbReference type="PANTHER" id="PTHR30474:SF1">
    <property type="entry name" value="PEPTIDOGLYCAN GLYCOSYLTRANSFERASE MRDB"/>
    <property type="match status" value="1"/>
</dbReference>
<dbReference type="PANTHER" id="PTHR30474">
    <property type="entry name" value="CELL CYCLE PROTEIN"/>
    <property type="match status" value="1"/>
</dbReference>
<dbReference type="GO" id="GO:0051301">
    <property type="term" value="P:cell division"/>
    <property type="evidence" value="ECO:0007669"/>
    <property type="project" value="InterPro"/>
</dbReference>
<evidence type="ECO:0000256" key="5">
    <source>
        <dbReference type="ARBA" id="ARBA00023136"/>
    </source>
</evidence>
<feature type="transmembrane region" description="Helical" evidence="6">
    <location>
        <begin position="152"/>
        <end position="169"/>
    </location>
</feature>
<comment type="subcellular location">
    <subcellularLocation>
        <location evidence="1">Membrane</location>
        <topology evidence="1">Multi-pass membrane protein</topology>
    </subcellularLocation>
</comment>
<keyword evidence="4 6" id="KW-1133">Transmembrane helix</keyword>
<evidence type="ECO:0000256" key="4">
    <source>
        <dbReference type="ARBA" id="ARBA00022989"/>
    </source>
</evidence>
<feature type="transmembrane region" description="Helical" evidence="6">
    <location>
        <begin position="176"/>
        <end position="194"/>
    </location>
</feature>
<protein>
    <submittedName>
        <fullName evidence="7">Rod shape-determining protein RodA</fullName>
    </submittedName>
</protein>
<evidence type="ECO:0000256" key="1">
    <source>
        <dbReference type="ARBA" id="ARBA00004141"/>
    </source>
</evidence>
<dbReference type="PROSITE" id="PS00428">
    <property type="entry name" value="FTSW_RODA_SPOVE"/>
    <property type="match status" value="1"/>
</dbReference>
<gene>
    <name evidence="7" type="ORF">E0485_20400</name>
</gene>
<keyword evidence="2 6" id="KW-0812">Transmembrane</keyword>
<evidence type="ECO:0000256" key="3">
    <source>
        <dbReference type="ARBA" id="ARBA00022960"/>
    </source>
</evidence>
<organism evidence="7 8">
    <name type="scientific">Paenibacillus albiflavus</name>
    <dbReference type="NCBI Taxonomy" id="2545760"/>
    <lineage>
        <taxon>Bacteria</taxon>
        <taxon>Bacillati</taxon>
        <taxon>Bacillota</taxon>
        <taxon>Bacilli</taxon>
        <taxon>Bacillales</taxon>
        <taxon>Paenibacillaceae</taxon>
        <taxon>Paenibacillus</taxon>
    </lineage>
</organism>
<dbReference type="GO" id="GO:0008360">
    <property type="term" value="P:regulation of cell shape"/>
    <property type="evidence" value="ECO:0007669"/>
    <property type="project" value="UniProtKB-KW"/>
</dbReference>
<evidence type="ECO:0000313" key="8">
    <source>
        <dbReference type="Proteomes" id="UP000295418"/>
    </source>
</evidence>
<name>A0A4R4E8C5_9BACL</name>